<name>A0A4Z1P7I9_9PEZI</name>
<sequence length="181" mass="20668">MIKLCTSGTRKWRWAQEALSIKGQEEEPTLLKLITTLNNSKASLECKIEDTLSILDANLNHIQGLFELSHRQSRRAFTRMLRLCANDVRAKGEEVQREVMLERFMSGKGISYFEACWDIDVVKGDLETARCVLQDRVEAGLEEMDGFGREYLDVCVGAERAWLEGVAAMRREDRGYGEESE</sequence>
<accession>A0A4Z1P7I9</accession>
<dbReference type="Proteomes" id="UP000298493">
    <property type="component" value="Unassembled WGS sequence"/>
</dbReference>
<dbReference type="AlphaFoldDB" id="A0A4Z1P7I9"/>
<dbReference type="EMBL" id="SNSC02000015">
    <property type="protein sequence ID" value="TID18013.1"/>
    <property type="molecule type" value="Genomic_DNA"/>
</dbReference>
<comment type="caution">
    <text evidence="1">The sequence shown here is derived from an EMBL/GenBank/DDBJ whole genome shotgun (WGS) entry which is preliminary data.</text>
</comment>
<gene>
    <name evidence="1" type="ORF">E6O75_ATG10658</name>
</gene>
<reference evidence="1 2" key="1">
    <citation type="submission" date="2019-04" db="EMBL/GenBank/DDBJ databases">
        <title>High contiguity whole genome sequence and gene annotation resource for two Venturia nashicola isolates.</title>
        <authorList>
            <person name="Prokchorchik M."/>
            <person name="Won K."/>
            <person name="Lee Y."/>
            <person name="Choi E.D."/>
            <person name="Segonzac C."/>
            <person name="Sohn K.H."/>
        </authorList>
    </citation>
    <scope>NUCLEOTIDE SEQUENCE [LARGE SCALE GENOMIC DNA]</scope>
    <source>
        <strain evidence="1 2">PRI2</strain>
    </source>
</reference>
<evidence type="ECO:0000313" key="2">
    <source>
        <dbReference type="Proteomes" id="UP000298493"/>
    </source>
</evidence>
<keyword evidence="2" id="KW-1185">Reference proteome</keyword>
<evidence type="ECO:0000313" key="1">
    <source>
        <dbReference type="EMBL" id="TID18013.1"/>
    </source>
</evidence>
<protein>
    <submittedName>
        <fullName evidence="1">Uncharacterized protein</fullName>
    </submittedName>
</protein>
<organism evidence="1 2">
    <name type="scientific">Venturia nashicola</name>
    <dbReference type="NCBI Taxonomy" id="86259"/>
    <lineage>
        <taxon>Eukaryota</taxon>
        <taxon>Fungi</taxon>
        <taxon>Dikarya</taxon>
        <taxon>Ascomycota</taxon>
        <taxon>Pezizomycotina</taxon>
        <taxon>Dothideomycetes</taxon>
        <taxon>Pleosporomycetidae</taxon>
        <taxon>Venturiales</taxon>
        <taxon>Venturiaceae</taxon>
        <taxon>Venturia</taxon>
    </lineage>
</organism>
<proteinExistence type="predicted"/>